<dbReference type="InterPro" id="IPR050266">
    <property type="entry name" value="AB_hydrolase_sf"/>
</dbReference>
<dbReference type="InterPro" id="IPR029058">
    <property type="entry name" value="AB_hydrolase_fold"/>
</dbReference>
<dbReference type="RefSeq" id="WP_206820837.1">
    <property type="nucleotide sequence ID" value="NZ_CP063379.1"/>
</dbReference>
<dbReference type="Proteomes" id="UP000664385">
    <property type="component" value="Unassembled WGS sequence"/>
</dbReference>
<evidence type="ECO:0000313" key="2">
    <source>
        <dbReference type="EMBL" id="MBN8205534.1"/>
    </source>
</evidence>
<protein>
    <submittedName>
        <fullName evidence="2">Alpha/beta hydrolase</fullName>
    </submittedName>
</protein>
<evidence type="ECO:0000313" key="3">
    <source>
        <dbReference type="Proteomes" id="UP000664385"/>
    </source>
</evidence>
<dbReference type="SUPFAM" id="SSF53474">
    <property type="entry name" value="alpha/beta-Hydrolases"/>
    <property type="match status" value="1"/>
</dbReference>
<dbReference type="AlphaFoldDB" id="A0A939DW68"/>
<evidence type="ECO:0000259" key="1">
    <source>
        <dbReference type="Pfam" id="PF00561"/>
    </source>
</evidence>
<accession>A0A939DW68</accession>
<organism evidence="2 3">
    <name type="scientific">Microbacterium esteraromaticum</name>
    <dbReference type="NCBI Taxonomy" id="57043"/>
    <lineage>
        <taxon>Bacteria</taxon>
        <taxon>Bacillati</taxon>
        <taxon>Actinomycetota</taxon>
        <taxon>Actinomycetes</taxon>
        <taxon>Micrococcales</taxon>
        <taxon>Microbacteriaceae</taxon>
        <taxon>Microbacterium</taxon>
    </lineage>
</organism>
<reference evidence="2" key="1">
    <citation type="submission" date="2020-12" db="EMBL/GenBank/DDBJ databases">
        <title>PHA producing bacteria isolated from mangrove.</title>
        <authorList>
            <person name="Zheng W."/>
            <person name="Yu S."/>
            <person name="Huang Y."/>
        </authorList>
    </citation>
    <scope>NUCLEOTIDE SEQUENCE</scope>
    <source>
        <strain evidence="2">GN8-5</strain>
    </source>
</reference>
<dbReference type="PRINTS" id="PR00111">
    <property type="entry name" value="ABHYDROLASE"/>
</dbReference>
<comment type="caution">
    <text evidence="2">The sequence shown here is derived from an EMBL/GenBank/DDBJ whole genome shotgun (WGS) entry which is preliminary data.</text>
</comment>
<dbReference type="EMBL" id="JAEMWU010000001">
    <property type="protein sequence ID" value="MBN8205534.1"/>
    <property type="molecule type" value="Genomic_DNA"/>
</dbReference>
<dbReference type="Gene3D" id="3.40.50.1820">
    <property type="entry name" value="alpha/beta hydrolase"/>
    <property type="match status" value="1"/>
</dbReference>
<proteinExistence type="predicted"/>
<feature type="domain" description="AB hydrolase-1" evidence="1">
    <location>
        <begin position="26"/>
        <end position="251"/>
    </location>
</feature>
<gene>
    <name evidence="2" type="ORF">JF543_06120</name>
</gene>
<dbReference type="InterPro" id="IPR000073">
    <property type="entry name" value="AB_hydrolase_1"/>
</dbReference>
<dbReference type="PANTHER" id="PTHR43798">
    <property type="entry name" value="MONOACYLGLYCEROL LIPASE"/>
    <property type="match status" value="1"/>
</dbReference>
<dbReference type="GO" id="GO:0016787">
    <property type="term" value="F:hydrolase activity"/>
    <property type="evidence" value="ECO:0007669"/>
    <property type="project" value="UniProtKB-KW"/>
</dbReference>
<name>A0A939DW68_9MICO</name>
<dbReference type="Pfam" id="PF00561">
    <property type="entry name" value="Abhydrolase_1"/>
    <property type="match status" value="1"/>
</dbReference>
<keyword evidence="2" id="KW-0378">Hydrolase</keyword>
<sequence length="268" mass="28504">MIAVDRTLHRPGAEVRFHDSGGHGRAVVLLHGAGMDHTMFRAQAHAAIAMGHRVVLCDLRGHGDSELGTGVRFTAADALADLMALLETLELDRPVLVGHSLGGNLAQAFVREHPERAGGLIVVDATWNAGPLTGRERFALALAAPVLALIPASRLPRVMARASAVEPGAVEEIERIFHRMPKKRFMDVWRATASFADPDPQYRTPVPLALIRGARDSAGNIATAMPAWAAFEGVAERIVPGAGHVVTWDAPESSTRALLSALAEVGEA</sequence>